<feature type="transmembrane region" description="Helical" evidence="5">
    <location>
        <begin position="100"/>
        <end position="124"/>
    </location>
</feature>
<evidence type="ECO:0000256" key="5">
    <source>
        <dbReference type="RuleBase" id="RU363032"/>
    </source>
</evidence>
<dbReference type="EMBL" id="JACJQY010000025">
    <property type="protein sequence ID" value="MBD2318219.1"/>
    <property type="molecule type" value="Genomic_DNA"/>
</dbReference>
<comment type="subcellular location">
    <subcellularLocation>
        <location evidence="5">Cell membrane</location>
        <topology evidence="5">Multi-pass membrane protein</topology>
    </subcellularLocation>
    <subcellularLocation>
        <location evidence="1">Membrane</location>
        <topology evidence="1">Multi-pass membrane protein</topology>
    </subcellularLocation>
</comment>
<dbReference type="Proteomes" id="UP000618445">
    <property type="component" value="Unassembled WGS sequence"/>
</dbReference>
<keyword evidence="5" id="KW-0813">Transport</keyword>
<organism evidence="7 8">
    <name type="scientific">Phormidium tenue FACHB-1050</name>
    <dbReference type="NCBI Taxonomy" id="2692857"/>
    <lineage>
        <taxon>Bacteria</taxon>
        <taxon>Bacillati</taxon>
        <taxon>Cyanobacteriota</taxon>
        <taxon>Cyanophyceae</taxon>
        <taxon>Oscillatoriophycideae</taxon>
        <taxon>Oscillatoriales</taxon>
        <taxon>Oscillatoriaceae</taxon>
        <taxon>Phormidium</taxon>
    </lineage>
</organism>
<evidence type="ECO:0000259" key="6">
    <source>
        <dbReference type="PROSITE" id="PS50928"/>
    </source>
</evidence>
<dbReference type="InterPro" id="IPR000515">
    <property type="entry name" value="MetI-like"/>
</dbReference>
<evidence type="ECO:0000313" key="8">
    <source>
        <dbReference type="Proteomes" id="UP000618445"/>
    </source>
</evidence>
<dbReference type="PANTHER" id="PTHR42744">
    <property type="entry name" value="BINDING-PROTEIN-DEPENDENT TRANSPORT SYSTEMS INNER MEMBRANE COMPONENT"/>
    <property type="match status" value="1"/>
</dbReference>
<feature type="transmembrane region" description="Helical" evidence="5">
    <location>
        <begin position="185"/>
        <end position="204"/>
    </location>
</feature>
<feature type="transmembrane region" description="Helical" evidence="5">
    <location>
        <begin position="332"/>
        <end position="356"/>
    </location>
</feature>
<feature type="transmembrane region" description="Helical" evidence="5">
    <location>
        <begin position="368"/>
        <end position="397"/>
    </location>
</feature>
<dbReference type="Gene3D" id="1.10.3720.10">
    <property type="entry name" value="MetI-like"/>
    <property type="match status" value="2"/>
</dbReference>
<evidence type="ECO:0000313" key="7">
    <source>
        <dbReference type="EMBL" id="MBD2318219.1"/>
    </source>
</evidence>
<name>A0ABR8CC11_9CYAN</name>
<feature type="transmembrane region" description="Helical" evidence="5">
    <location>
        <begin position="130"/>
        <end position="152"/>
    </location>
</feature>
<keyword evidence="2 5" id="KW-0812">Transmembrane</keyword>
<comment type="similarity">
    <text evidence="5">Belongs to the binding-protein-dependent transport system permease family.</text>
</comment>
<dbReference type="RefSeq" id="WP_190579052.1">
    <property type="nucleotide sequence ID" value="NZ_CAWPQU010000018.1"/>
</dbReference>
<evidence type="ECO:0000256" key="3">
    <source>
        <dbReference type="ARBA" id="ARBA00022989"/>
    </source>
</evidence>
<proteinExistence type="inferred from homology"/>
<feature type="transmembrane region" description="Helical" evidence="5">
    <location>
        <begin position="61"/>
        <end position="88"/>
    </location>
</feature>
<keyword evidence="3 5" id="KW-1133">Transmembrane helix</keyword>
<gene>
    <name evidence="7" type="ORF">H6G05_15370</name>
</gene>
<dbReference type="SUPFAM" id="SSF161098">
    <property type="entry name" value="MetI-like"/>
    <property type="match status" value="2"/>
</dbReference>
<feature type="transmembrane region" description="Helical" evidence="5">
    <location>
        <begin position="542"/>
        <end position="562"/>
    </location>
</feature>
<dbReference type="PROSITE" id="PS50928">
    <property type="entry name" value="ABC_TM1"/>
    <property type="match status" value="2"/>
</dbReference>
<reference evidence="7 8" key="1">
    <citation type="journal article" date="2020" name="ISME J.">
        <title>Comparative genomics reveals insights into cyanobacterial evolution and habitat adaptation.</title>
        <authorList>
            <person name="Chen M.Y."/>
            <person name="Teng W.K."/>
            <person name="Zhao L."/>
            <person name="Hu C.X."/>
            <person name="Zhou Y.K."/>
            <person name="Han B.P."/>
            <person name="Song L.R."/>
            <person name="Shu W.S."/>
        </authorList>
    </citation>
    <scope>NUCLEOTIDE SEQUENCE [LARGE SCALE GENOMIC DNA]</scope>
    <source>
        <strain evidence="7 8">FACHB-1050</strain>
    </source>
</reference>
<sequence length="577" mass="63450">MYQPTIDPKSKFSARWSLGDVLLPLAIIAFIFIIVQTARNFTGIYESGYVVNLSLSFLPSYALQTLVRMLAAYLVSLGFSLLYAYVAYRSSLWSKVLIPLLDILQSIPVLSFLPAVVLALVGLFPGQRLGIEIASILLIFTGMTWNMTFSFYQSLSSIPKELIEASQVYRLGAWQRFWTLELPSGVVGLVWNSVMSVAGGWFFLMQTESFTLSNRDFTLPGLGSFLKAAADKGDNLAIFSGLAVLIGIITIIDYFVWRPLIAWAEKFKNETVEAAQVPESRVLDFLRRSPTMRIISDRLFMPIAEVVNHSFSHKAPSSLINQHKKTSPWLNWFNWLLVGLAGFMVLSGTASAITLLSSMPLNSWKQVAIGALFTAIRVFIVLIISLIITVPIGVAIGRNPKLAQFLQPIVQIAASVPATALFPVLLLYLGNMAGGLDIGAVILMTLGSMWYILFNVIAGAQAIPSELFEAARVYKLSPLQRWKTLILPGIFPYLVTGIITAVGGAWNASIAGEYVKFQGRVLTATGLGSTITQASDVGDFPLLLASTIVMSLLVVTTNRLVWRPLYRLAQVKYQLVV</sequence>
<feature type="transmembrane region" description="Helical" evidence="5">
    <location>
        <begin position="21"/>
        <end position="41"/>
    </location>
</feature>
<dbReference type="Pfam" id="PF00528">
    <property type="entry name" value="BPD_transp_1"/>
    <property type="match status" value="2"/>
</dbReference>
<accession>A0ABR8CC11</accession>
<comment type="caution">
    <text evidence="7">The sequence shown here is derived from an EMBL/GenBank/DDBJ whole genome shotgun (WGS) entry which is preliminary data.</text>
</comment>
<evidence type="ECO:0000256" key="1">
    <source>
        <dbReference type="ARBA" id="ARBA00004141"/>
    </source>
</evidence>
<feature type="transmembrane region" description="Helical" evidence="5">
    <location>
        <begin position="236"/>
        <end position="257"/>
    </location>
</feature>
<feature type="transmembrane region" description="Helical" evidence="5">
    <location>
        <begin position="409"/>
        <end position="429"/>
    </location>
</feature>
<evidence type="ECO:0000256" key="4">
    <source>
        <dbReference type="ARBA" id="ARBA00023136"/>
    </source>
</evidence>
<evidence type="ECO:0000256" key="2">
    <source>
        <dbReference type="ARBA" id="ARBA00022692"/>
    </source>
</evidence>
<dbReference type="CDD" id="cd06261">
    <property type="entry name" value="TM_PBP2"/>
    <property type="match status" value="2"/>
</dbReference>
<keyword evidence="4 5" id="KW-0472">Membrane</keyword>
<dbReference type="PANTHER" id="PTHR42744:SF1">
    <property type="entry name" value="BINDING-PROTEIN-DEPENDENT TRANSPORT SYSTEMS INNER MEMBRANE COMPONENT"/>
    <property type="match status" value="1"/>
</dbReference>
<feature type="transmembrane region" description="Helical" evidence="5">
    <location>
        <begin position="441"/>
        <end position="463"/>
    </location>
</feature>
<feature type="transmembrane region" description="Helical" evidence="5">
    <location>
        <begin position="484"/>
        <end position="506"/>
    </location>
</feature>
<keyword evidence="8" id="KW-1185">Reference proteome</keyword>
<protein>
    <submittedName>
        <fullName evidence="7">ABC transporter permease subunit</fullName>
    </submittedName>
</protein>
<feature type="domain" description="ABC transmembrane type-1" evidence="6">
    <location>
        <begin position="371"/>
        <end position="561"/>
    </location>
</feature>
<feature type="domain" description="ABC transmembrane type-1" evidence="6">
    <location>
        <begin position="62"/>
        <end position="257"/>
    </location>
</feature>
<dbReference type="InterPro" id="IPR035906">
    <property type="entry name" value="MetI-like_sf"/>
</dbReference>